<evidence type="ECO:0008006" key="3">
    <source>
        <dbReference type="Google" id="ProtNLM"/>
    </source>
</evidence>
<proteinExistence type="predicted"/>
<dbReference type="InterPro" id="IPR027417">
    <property type="entry name" value="P-loop_NTPase"/>
</dbReference>
<dbReference type="EMBL" id="SKBN01000017">
    <property type="protein sequence ID" value="TGJ87179.1"/>
    <property type="molecule type" value="Genomic_DNA"/>
</dbReference>
<accession>A0A4Z0YS19</accession>
<dbReference type="PANTHER" id="PTHR37807:SF3">
    <property type="entry name" value="OS07G0160300 PROTEIN"/>
    <property type="match status" value="1"/>
</dbReference>
<name>A0A4Z0YS19_9PEZI</name>
<comment type="caution">
    <text evidence="1">The sequence shown here is derived from an EMBL/GenBank/DDBJ whole genome shotgun (WGS) entry which is preliminary data.</text>
</comment>
<protein>
    <recommendedName>
        <fullName evidence="3">Zeta toxin domain-containing protein</fullName>
    </recommendedName>
</protein>
<dbReference type="OrthoDB" id="3231855at2759"/>
<dbReference type="Pfam" id="PF13671">
    <property type="entry name" value="AAA_33"/>
    <property type="match status" value="1"/>
</dbReference>
<dbReference type="SUPFAM" id="SSF52540">
    <property type="entry name" value="P-loop containing nucleoside triphosphate hydrolases"/>
    <property type="match status" value="1"/>
</dbReference>
<dbReference type="Proteomes" id="UP000297716">
    <property type="component" value="Unassembled WGS sequence"/>
</dbReference>
<organism evidence="1 2">
    <name type="scientific">Xylaria hypoxylon</name>
    <dbReference type="NCBI Taxonomy" id="37992"/>
    <lineage>
        <taxon>Eukaryota</taxon>
        <taxon>Fungi</taxon>
        <taxon>Dikarya</taxon>
        <taxon>Ascomycota</taxon>
        <taxon>Pezizomycotina</taxon>
        <taxon>Sordariomycetes</taxon>
        <taxon>Xylariomycetidae</taxon>
        <taxon>Xylariales</taxon>
        <taxon>Xylariaceae</taxon>
        <taxon>Xylaria</taxon>
    </lineage>
</organism>
<dbReference type="Gene3D" id="3.40.50.300">
    <property type="entry name" value="P-loop containing nucleotide triphosphate hydrolases"/>
    <property type="match status" value="1"/>
</dbReference>
<dbReference type="AlphaFoldDB" id="A0A4Z0YS19"/>
<gene>
    <name evidence="1" type="ORF">E0Z10_g1568</name>
</gene>
<evidence type="ECO:0000313" key="2">
    <source>
        <dbReference type="Proteomes" id="UP000297716"/>
    </source>
</evidence>
<keyword evidence="2" id="KW-1185">Reference proteome</keyword>
<evidence type="ECO:0000313" key="1">
    <source>
        <dbReference type="EMBL" id="TGJ87179.1"/>
    </source>
</evidence>
<dbReference type="PANTHER" id="PTHR37807">
    <property type="entry name" value="OS07G0160300 PROTEIN"/>
    <property type="match status" value="1"/>
</dbReference>
<reference evidence="1 2" key="1">
    <citation type="submission" date="2019-03" db="EMBL/GenBank/DDBJ databases">
        <title>Draft genome sequence of Xylaria hypoxylon DSM 108379, a ubiquitous saprotrophic-parasitic fungi on hardwood.</title>
        <authorList>
            <person name="Buettner E."/>
            <person name="Leonhardt S."/>
            <person name="Gebauer A.M."/>
            <person name="Liers C."/>
            <person name="Hofrichter M."/>
            <person name="Kellner H."/>
        </authorList>
    </citation>
    <scope>NUCLEOTIDE SEQUENCE [LARGE SCALE GENOMIC DNA]</scope>
    <source>
        <strain evidence="1 2">DSM 108379</strain>
    </source>
</reference>
<sequence length="319" mass="36215">MGARYIETYTTIHGRLNVTVFLSYTREQVRIELLNCISPKKKNPNARDCKDSYPSLKRRGAILASAFASRSDVIWRFTGRKTKIIKKPPRQVASNWNEKEHRIPVLRLTLAITSLPTLLKSIMDSSRKLIIQMSGPPGSGKSTLARLLARSIDGVVINHDLIKAFFLDSSFSFQDSARLTYRLDWALAEDMIQQGRSVVVDSVCNYEEVLARGTALSERYGYSYWYVECRIEDQEVLDRRLHARVPLRSQRAGINEPPPDSVINITGTGEDSAALFRKWMDPRRPDNTDVLIIVDSTRGPEECLKAVVNRLRSQSVEQS</sequence>
<dbReference type="STRING" id="37992.A0A4Z0YS19"/>